<dbReference type="InterPro" id="IPR050266">
    <property type="entry name" value="AB_hydrolase_sf"/>
</dbReference>
<feature type="domain" description="AB hydrolase-1" evidence="1">
    <location>
        <begin position="14"/>
        <end position="122"/>
    </location>
</feature>
<feature type="domain" description="AB hydrolase-1" evidence="1">
    <location>
        <begin position="170"/>
        <end position="233"/>
    </location>
</feature>
<dbReference type="PANTHER" id="PTHR43798:SF29">
    <property type="entry name" value="AB HYDROLASE-1 DOMAIN-CONTAINING PROTEIN"/>
    <property type="match status" value="1"/>
</dbReference>
<dbReference type="GO" id="GO:0047570">
    <property type="term" value="F:3-oxoadipate enol-lactonase activity"/>
    <property type="evidence" value="ECO:0007669"/>
    <property type="project" value="InterPro"/>
</dbReference>
<keyword evidence="3" id="KW-1185">Reference proteome</keyword>
<dbReference type="InterPro" id="IPR029058">
    <property type="entry name" value="AB_hydrolase_fold"/>
</dbReference>
<dbReference type="SUPFAM" id="SSF53474">
    <property type="entry name" value="alpha/beta-Hydrolases"/>
    <property type="match status" value="1"/>
</dbReference>
<dbReference type="Proteomes" id="UP000622547">
    <property type="component" value="Unassembled WGS sequence"/>
</dbReference>
<evidence type="ECO:0000313" key="2">
    <source>
        <dbReference type="EMBL" id="GII37000.1"/>
    </source>
</evidence>
<evidence type="ECO:0000259" key="1">
    <source>
        <dbReference type="Pfam" id="PF00561"/>
    </source>
</evidence>
<dbReference type="InterPro" id="IPR026968">
    <property type="entry name" value="PcaD/CatD"/>
</dbReference>
<dbReference type="Gene3D" id="3.40.50.1820">
    <property type="entry name" value="alpha/beta hydrolase"/>
    <property type="match status" value="1"/>
</dbReference>
<proteinExistence type="predicted"/>
<dbReference type="InterPro" id="IPR000073">
    <property type="entry name" value="AB_hydrolase_1"/>
</dbReference>
<dbReference type="GO" id="GO:0042952">
    <property type="term" value="P:beta-ketoadipate pathway"/>
    <property type="evidence" value="ECO:0007669"/>
    <property type="project" value="InterPro"/>
</dbReference>
<accession>A0A8J3U2G5</accession>
<dbReference type="PRINTS" id="PR00111">
    <property type="entry name" value="ABHYDROLASE"/>
</dbReference>
<dbReference type="PANTHER" id="PTHR43798">
    <property type="entry name" value="MONOACYLGLYCEROL LIPASE"/>
    <property type="match status" value="1"/>
</dbReference>
<dbReference type="NCBIfam" id="TIGR02427">
    <property type="entry name" value="protocat_pcaD"/>
    <property type="match status" value="1"/>
</dbReference>
<sequence>MTLHHRFDGPSDAPVVVLGPSLGTTLDLWEPQLPALTRRWRVLRYDLPGHGGSPTVTGFTMDDLAGMVLAVLDRHRLDAVGYAGVSLGGAIGTTLALTAPGRVGSLVLCCTSARFGPPEPWHERAALVRRDGMEPVARAAGARWFTPGFAGAAPYLAMLRGADPEGYAACCEALAGFDARDRLGLVEAPTLVIAGAEDPATPPDHGRVLAGGIPGAELLVVSEAAHLANVERPDVVTGALTGHLASSWPIP</sequence>
<name>A0A8J3U2G5_9ACTN</name>
<dbReference type="EMBL" id="BOOP01000007">
    <property type="protein sequence ID" value="GII37000.1"/>
    <property type="molecule type" value="Genomic_DNA"/>
</dbReference>
<dbReference type="Pfam" id="PF00561">
    <property type="entry name" value="Abhydrolase_1"/>
    <property type="match status" value="2"/>
</dbReference>
<organism evidence="2 3">
    <name type="scientific">Planotetraspora phitsanulokensis</name>
    <dbReference type="NCBI Taxonomy" id="575192"/>
    <lineage>
        <taxon>Bacteria</taxon>
        <taxon>Bacillati</taxon>
        <taxon>Actinomycetota</taxon>
        <taxon>Actinomycetes</taxon>
        <taxon>Streptosporangiales</taxon>
        <taxon>Streptosporangiaceae</taxon>
        <taxon>Planotetraspora</taxon>
    </lineage>
</organism>
<evidence type="ECO:0000313" key="3">
    <source>
        <dbReference type="Proteomes" id="UP000622547"/>
    </source>
</evidence>
<dbReference type="RefSeq" id="WP_204072699.1">
    <property type="nucleotide sequence ID" value="NZ_BAABHI010000018.1"/>
</dbReference>
<reference evidence="2 3" key="1">
    <citation type="submission" date="2021-01" db="EMBL/GenBank/DDBJ databases">
        <title>Whole genome shotgun sequence of Planotetraspora phitsanulokensis NBRC 104273.</title>
        <authorList>
            <person name="Komaki H."/>
            <person name="Tamura T."/>
        </authorList>
    </citation>
    <scope>NUCLEOTIDE SEQUENCE [LARGE SCALE GENOMIC DNA]</scope>
    <source>
        <strain evidence="2 3">NBRC 104273</strain>
    </source>
</reference>
<comment type="caution">
    <text evidence="2">The sequence shown here is derived from an EMBL/GenBank/DDBJ whole genome shotgun (WGS) entry which is preliminary data.</text>
</comment>
<gene>
    <name evidence="2" type="ORF">Pph01_20030</name>
</gene>
<dbReference type="AlphaFoldDB" id="A0A8J3U2G5"/>
<protein>
    <recommendedName>
        <fullName evidence="1">AB hydrolase-1 domain-containing protein</fullName>
    </recommendedName>
</protein>